<proteinExistence type="predicted"/>
<organism evidence="1">
    <name type="scientific">viral metagenome</name>
    <dbReference type="NCBI Taxonomy" id="1070528"/>
    <lineage>
        <taxon>unclassified sequences</taxon>
        <taxon>metagenomes</taxon>
        <taxon>organismal metagenomes</taxon>
    </lineage>
</organism>
<dbReference type="AlphaFoldDB" id="A0A6C0H5X2"/>
<protein>
    <submittedName>
        <fullName evidence="1">Uncharacterized protein</fullName>
    </submittedName>
</protein>
<sequence>MNYKIRIFKNNIMYNIITNSFHFLKHIYKKNISIFYKDMDNLENRNKIIKIMANPIPNILL</sequence>
<reference evidence="1" key="1">
    <citation type="journal article" date="2020" name="Nature">
        <title>Giant virus diversity and host interactions through global metagenomics.</title>
        <authorList>
            <person name="Schulz F."/>
            <person name="Roux S."/>
            <person name="Paez-Espino D."/>
            <person name="Jungbluth S."/>
            <person name="Walsh D.A."/>
            <person name="Denef V.J."/>
            <person name="McMahon K.D."/>
            <person name="Konstantinidis K.T."/>
            <person name="Eloe-Fadrosh E.A."/>
            <person name="Kyrpides N.C."/>
            <person name="Woyke T."/>
        </authorList>
    </citation>
    <scope>NUCLEOTIDE SEQUENCE</scope>
    <source>
        <strain evidence="1">GVMAG-M-3300023179-71</strain>
    </source>
</reference>
<accession>A0A6C0H5X2</accession>
<dbReference type="EMBL" id="MN739879">
    <property type="protein sequence ID" value="QHT75535.1"/>
    <property type="molecule type" value="Genomic_DNA"/>
</dbReference>
<evidence type="ECO:0000313" key="1">
    <source>
        <dbReference type="EMBL" id="QHT75535.1"/>
    </source>
</evidence>
<name>A0A6C0H5X2_9ZZZZ</name>